<dbReference type="PANTHER" id="PTHR38477">
    <property type="entry name" value="HYPOTHETICAL EXPORTED PROTEIN"/>
    <property type="match status" value="1"/>
</dbReference>
<dbReference type="Proteomes" id="UP000753802">
    <property type="component" value="Unassembled WGS sequence"/>
</dbReference>
<protein>
    <submittedName>
        <fullName evidence="1">Murein L,D-transpeptidase catalytic domain family protein</fullName>
    </submittedName>
</protein>
<gene>
    <name evidence="1" type="ORF">GWC95_00500</name>
</gene>
<dbReference type="PANTHER" id="PTHR38477:SF1">
    <property type="entry name" value="MUREIN L,D-TRANSPEPTIDASE CATALYTIC DOMAIN FAMILY PROTEIN"/>
    <property type="match status" value="1"/>
</dbReference>
<keyword evidence="2" id="KW-1185">Reference proteome</keyword>
<organism evidence="1 2">
    <name type="scientific">Sediminibacterium roseum</name>
    <dbReference type="NCBI Taxonomy" id="1978412"/>
    <lineage>
        <taxon>Bacteria</taxon>
        <taxon>Pseudomonadati</taxon>
        <taxon>Bacteroidota</taxon>
        <taxon>Chitinophagia</taxon>
        <taxon>Chitinophagales</taxon>
        <taxon>Chitinophagaceae</taxon>
        <taxon>Sediminibacterium</taxon>
    </lineage>
</organism>
<dbReference type="EMBL" id="JAACJS010000002">
    <property type="protein sequence ID" value="NCI48379.1"/>
    <property type="molecule type" value="Genomic_DNA"/>
</dbReference>
<sequence length="252" mass="27624">MKRRKSENKHWSSRLLIIAGLLVCMSLAFTNKKSTSTTAVAANTTTTLKSKVEEKMPLYDSLDLGALGLSRQAFEYALMGFNNLLDAGKIKKDNLLSILDFSLPSGKKRLFVIDLATGELVFNTYAAHGRNSGTSVATRFSNKMNSYQSSLGFYITGDTYNGKHGTSLRLQGEEKGINDNALARGIVMHSASYVDESIIASQGFIGRSQGCPALPGNVYKDVINKIKDGSCLFLYSPDKFYTTHSKFLNEKA</sequence>
<evidence type="ECO:0000313" key="1">
    <source>
        <dbReference type="EMBL" id="NCI48379.1"/>
    </source>
</evidence>
<accession>A0ABW9ZQ43</accession>
<evidence type="ECO:0000313" key="2">
    <source>
        <dbReference type="Proteomes" id="UP000753802"/>
    </source>
</evidence>
<reference evidence="1 2" key="1">
    <citation type="submission" date="2020-01" db="EMBL/GenBank/DDBJ databases">
        <title>Genome analysis.</title>
        <authorList>
            <person name="Wu S."/>
            <person name="Wang G."/>
        </authorList>
    </citation>
    <scope>NUCLEOTIDE SEQUENCE [LARGE SCALE GENOMIC DNA]</scope>
    <source>
        <strain evidence="1 2">SYL130</strain>
    </source>
</reference>
<dbReference type="Pfam" id="PF13645">
    <property type="entry name" value="YkuD_2"/>
    <property type="match status" value="1"/>
</dbReference>
<comment type="caution">
    <text evidence="1">The sequence shown here is derived from an EMBL/GenBank/DDBJ whole genome shotgun (WGS) entry which is preliminary data.</text>
</comment>
<name>A0ABW9ZQ43_9BACT</name>
<dbReference type="InterPro" id="IPR032676">
    <property type="entry name" value="YkuD_2"/>
</dbReference>
<proteinExistence type="predicted"/>